<keyword evidence="2" id="KW-1185">Reference proteome</keyword>
<dbReference type="EMBL" id="JACIGK010000004">
    <property type="protein sequence ID" value="MBB4265189.1"/>
    <property type="molecule type" value="Genomic_DNA"/>
</dbReference>
<evidence type="ECO:0000313" key="1">
    <source>
        <dbReference type="EMBL" id="MBB4265189.1"/>
    </source>
</evidence>
<dbReference type="RefSeq" id="WP_184042811.1">
    <property type="nucleotide sequence ID" value="NZ_JACIGK010000004.1"/>
</dbReference>
<evidence type="ECO:0000313" key="2">
    <source>
        <dbReference type="Proteomes" id="UP000554286"/>
    </source>
</evidence>
<sequence>MKLILSGDRIAATALDSHVAASGQAVIDAPGDFDPARAGAYRWREGALVLPERASLPAARAAAVARIDAEAEHHRARVLTPGAGQSLEYQQTRAEAERLAAAGGAGAAGDYPMLEAERLALDDAGQAATLADVAGRVLVQRDAWTTYGAAIKRARRAAKLAVMAAATVAEVEALAAGIAWPDPPGA</sequence>
<name>A0A7W6W8T3_9PROT</name>
<accession>A0A7W6W8T3</accession>
<dbReference type="AlphaFoldDB" id="A0A7W6W8T3"/>
<protein>
    <recommendedName>
        <fullName evidence="3">DUF4376 domain-containing protein</fullName>
    </recommendedName>
</protein>
<gene>
    <name evidence="1" type="ORF">GGD89_000804</name>
</gene>
<dbReference type="Proteomes" id="UP000554286">
    <property type="component" value="Unassembled WGS sequence"/>
</dbReference>
<comment type="caution">
    <text evidence="1">The sequence shown here is derived from an EMBL/GenBank/DDBJ whole genome shotgun (WGS) entry which is preliminary data.</text>
</comment>
<organism evidence="1 2">
    <name type="scientific">Roseospira visakhapatnamensis</name>
    <dbReference type="NCBI Taxonomy" id="390880"/>
    <lineage>
        <taxon>Bacteria</taxon>
        <taxon>Pseudomonadati</taxon>
        <taxon>Pseudomonadota</taxon>
        <taxon>Alphaproteobacteria</taxon>
        <taxon>Rhodospirillales</taxon>
        <taxon>Rhodospirillaceae</taxon>
        <taxon>Roseospira</taxon>
    </lineage>
</organism>
<evidence type="ECO:0008006" key="3">
    <source>
        <dbReference type="Google" id="ProtNLM"/>
    </source>
</evidence>
<proteinExistence type="predicted"/>
<reference evidence="1 2" key="1">
    <citation type="submission" date="2020-08" db="EMBL/GenBank/DDBJ databases">
        <title>Genome sequencing of Purple Non-Sulfur Bacteria from various extreme environments.</title>
        <authorList>
            <person name="Mayer M."/>
        </authorList>
    </citation>
    <scope>NUCLEOTIDE SEQUENCE [LARGE SCALE GENOMIC DNA]</scope>
    <source>
        <strain evidence="1 2">JA131</strain>
    </source>
</reference>